<evidence type="ECO:0000313" key="2">
    <source>
        <dbReference type="Proteomes" id="UP000660262"/>
    </source>
</evidence>
<sequence length="166" mass="17244">MSSTSKIMRTTTTASLTVMGVGPALADVDFEVTNKDPYGKVTISKLRTKGESVSSKVKLDMKGNDAGTHFFVVVDAPAVAAGEAVPAGAINYADGGSSFTTEIVPGKHTLSLQLAGKDGKATDVSKQYTVFARSSVTDDVLGSGDKAREQLRVADEKKAARMAAAK</sequence>
<accession>A0A830HDI0</accession>
<organism evidence="1 2">
    <name type="scientific">Pycnococcus provasolii</name>
    <dbReference type="NCBI Taxonomy" id="41880"/>
    <lineage>
        <taxon>Eukaryota</taxon>
        <taxon>Viridiplantae</taxon>
        <taxon>Chlorophyta</taxon>
        <taxon>Pseudoscourfieldiophyceae</taxon>
        <taxon>Pseudoscourfieldiales</taxon>
        <taxon>Pycnococcaceae</taxon>
        <taxon>Pycnococcus</taxon>
    </lineage>
</organism>
<protein>
    <submittedName>
        <fullName evidence="1">Uncharacterized protein</fullName>
    </submittedName>
</protein>
<name>A0A830HDI0_9CHLO</name>
<keyword evidence="2" id="KW-1185">Reference proteome</keyword>
<comment type="caution">
    <text evidence="1">The sequence shown here is derived from an EMBL/GenBank/DDBJ whole genome shotgun (WGS) entry which is preliminary data.</text>
</comment>
<dbReference type="Proteomes" id="UP000660262">
    <property type="component" value="Unassembled WGS sequence"/>
</dbReference>
<gene>
    <name evidence="1" type="ORF">PPROV_000331700</name>
</gene>
<dbReference type="AlphaFoldDB" id="A0A830HDI0"/>
<dbReference type="EMBL" id="BNJQ01000008">
    <property type="protein sequence ID" value="GHP04563.1"/>
    <property type="molecule type" value="Genomic_DNA"/>
</dbReference>
<proteinExistence type="predicted"/>
<reference evidence="1" key="1">
    <citation type="submission" date="2020-10" db="EMBL/GenBank/DDBJ databases">
        <title>Unveiling of a novel bifunctional photoreceptor, Dualchrome1, isolated from a cosmopolitan green alga.</title>
        <authorList>
            <person name="Suzuki S."/>
            <person name="Kawachi M."/>
        </authorList>
    </citation>
    <scope>NUCLEOTIDE SEQUENCE</scope>
    <source>
        <strain evidence="1">NIES 2893</strain>
    </source>
</reference>
<evidence type="ECO:0000313" key="1">
    <source>
        <dbReference type="EMBL" id="GHP04563.1"/>
    </source>
</evidence>